<evidence type="ECO:0000259" key="5">
    <source>
        <dbReference type="PROSITE" id="PS50157"/>
    </source>
</evidence>
<name>A0A2P1G679_SACUV</name>
<dbReference type="PROSITE" id="PS00028">
    <property type="entry name" value="ZINC_FINGER_C2H2_1"/>
    <property type="match status" value="3"/>
</dbReference>
<dbReference type="GO" id="GO:0000978">
    <property type="term" value="F:RNA polymerase II cis-regulatory region sequence-specific DNA binding"/>
    <property type="evidence" value="ECO:0007669"/>
    <property type="project" value="TreeGrafter"/>
</dbReference>
<feature type="domain" description="C2H2-type" evidence="5">
    <location>
        <begin position="42"/>
        <end position="71"/>
    </location>
</feature>
<dbReference type="PROSITE" id="PS50157">
    <property type="entry name" value="ZINC_FINGER_C2H2_2"/>
    <property type="match status" value="3"/>
</dbReference>
<evidence type="ECO:0000256" key="1">
    <source>
        <dbReference type="ARBA" id="ARBA00022723"/>
    </source>
</evidence>
<proteinExistence type="predicted"/>
<accession>A0A2P1G679</accession>
<dbReference type="GO" id="GO:0000981">
    <property type="term" value="F:DNA-binding transcription factor activity, RNA polymerase II-specific"/>
    <property type="evidence" value="ECO:0007669"/>
    <property type="project" value="TreeGrafter"/>
</dbReference>
<dbReference type="InterPro" id="IPR036236">
    <property type="entry name" value="Znf_C2H2_sf"/>
</dbReference>
<feature type="domain" description="C2H2-type" evidence="5">
    <location>
        <begin position="72"/>
        <end position="99"/>
    </location>
</feature>
<keyword evidence="3" id="KW-0862">Zinc</keyword>
<sequence>MANTKKPNSRRYKCSFEGCDKDFNRPSLLEQHQNSHMNQKPYLCDEPECGKKFIRPCHLRVHKWTHSQIKPKPCTLCEKRFVTNQQLSRHLSSHERKDKLKSKINAKNEELGLNIKSNHEGNELNLDTTLSTHLYPLDENLPQDYLLQFNDMQAVQCPYVSYQVLTNFDDDLINHILQNHIASKLSLPPEEQLLNRQTPVSPFSSTTDVSSIPQLSHTASAAASSNSSYSTLGQSPDDPESYWSDHRCKHTDCQELGRFASVFDLIDHYDHAHAFIPEKLVKYSYIHLYKPSVRSLFEY</sequence>
<dbReference type="Pfam" id="PF13894">
    <property type="entry name" value="zf-C2H2_4"/>
    <property type="match status" value="1"/>
</dbReference>
<evidence type="ECO:0000256" key="2">
    <source>
        <dbReference type="ARBA" id="ARBA00022771"/>
    </source>
</evidence>
<evidence type="ECO:0000256" key="3">
    <source>
        <dbReference type="ARBA" id="ARBA00022833"/>
    </source>
</evidence>
<dbReference type="Pfam" id="PF00096">
    <property type="entry name" value="zf-C2H2"/>
    <property type="match status" value="1"/>
</dbReference>
<dbReference type="PANTHER" id="PTHR23235">
    <property type="entry name" value="KRUEPPEL-LIKE TRANSCRIPTION FACTOR"/>
    <property type="match status" value="1"/>
</dbReference>
<dbReference type="SUPFAM" id="SSF57667">
    <property type="entry name" value="beta-beta-alpha zinc fingers"/>
    <property type="match status" value="3"/>
</dbReference>
<dbReference type="SMART" id="SM00355">
    <property type="entry name" value="ZnF_C2H2"/>
    <property type="match status" value="4"/>
</dbReference>
<keyword evidence="2 4" id="KW-0863">Zinc-finger</keyword>
<dbReference type="InterPro" id="IPR013087">
    <property type="entry name" value="Znf_C2H2_type"/>
</dbReference>
<protein>
    <submittedName>
        <fullName evidence="6">FZF1</fullName>
    </submittedName>
</protein>
<keyword evidence="1" id="KW-0479">Metal-binding</keyword>
<feature type="domain" description="C2H2-type" evidence="5">
    <location>
        <begin position="12"/>
        <end position="41"/>
    </location>
</feature>
<dbReference type="EMBL" id="KY905342">
    <property type="protein sequence ID" value="AVM80337.1"/>
    <property type="molecule type" value="Genomic_DNA"/>
</dbReference>
<dbReference type="Gene3D" id="3.30.160.60">
    <property type="entry name" value="Classic Zinc Finger"/>
    <property type="match status" value="3"/>
</dbReference>
<organism evidence="6">
    <name type="scientific">Saccharomyces uvarum</name>
    <name type="common">Yeast</name>
    <name type="synonym">Saccharomyces bayanus var. uvarum</name>
    <dbReference type="NCBI Taxonomy" id="230603"/>
    <lineage>
        <taxon>Eukaryota</taxon>
        <taxon>Fungi</taxon>
        <taxon>Dikarya</taxon>
        <taxon>Ascomycota</taxon>
        <taxon>Saccharomycotina</taxon>
        <taxon>Saccharomycetes</taxon>
        <taxon>Saccharomycetales</taxon>
        <taxon>Saccharomycetaceae</taxon>
        <taxon>Saccharomyces</taxon>
    </lineage>
</organism>
<evidence type="ECO:0000313" key="6">
    <source>
        <dbReference type="EMBL" id="AVM80337.1"/>
    </source>
</evidence>
<dbReference type="PANTHER" id="PTHR23235:SF120">
    <property type="entry name" value="KRUPPEL-LIKE FACTOR 15"/>
    <property type="match status" value="1"/>
</dbReference>
<reference evidence="6" key="1">
    <citation type="journal article" date="2018" name="Front. Microbiol.">
        <title>Functional Analysis of the FZF1 Genes of Saccharomyces uvarum.</title>
        <authorList>
            <person name="Liu X."/>
            <person name="Liu X."/>
            <person name="Zhang Z."/>
            <person name="Sang M."/>
            <person name="Sun X."/>
            <person name="He C."/>
            <person name="Xin P."/>
            <person name="Zhang H."/>
        </authorList>
    </citation>
    <scope>NUCLEOTIDE SEQUENCE</scope>
    <source>
        <strain evidence="6">A9</strain>
    </source>
</reference>
<dbReference type="AlphaFoldDB" id="A0A2P1G679"/>
<dbReference type="GO" id="GO:0008270">
    <property type="term" value="F:zinc ion binding"/>
    <property type="evidence" value="ECO:0007669"/>
    <property type="project" value="UniProtKB-KW"/>
</dbReference>
<evidence type="ECO:0000256" key="4">
    <source>
        <dbReference type="PROSITE-ProRule" id="PRU00042"/>
    </source>
</evidence>